<dbReference type="Pfam" id="PF00096">
    <property type="entry name" value="zf-C2H2"/>
    <property type="match status" value="5"/>
</dbReference>
<evidence type="ECO:0000256" key="5">
    <source>
        <dbReference type="ARBA" id="ARBA00022833"/>
    </source>
</evidence>
<dbReference type="GO" id="GO:0003677">
    <property type="term" value="F:DNA binding"/>
    <property type="evidence" value="ECO:0007669"/>
    <property type="project" value="UniProtKB-KW"/>
</dbReference>
<evidence type="ECO:0000256" key="2">
    <source>
        <dbReference type="ARBA" id="ARBA00022723"/>
    </source>
</evidence>
<keyword evidence="13" id="KW-1185">Reference proteome</keyword>
<dbReference type="FunFam" id="3.30.160.60:FF:000432">
    <property type="entry name" value="zinc finger protein Gfi-1b isoform X1"/>
    <property type="match status" value="1"/>
</dbReference>
<dbReference type="AlphaFoldDB" id="A0A8M1FZY6"/>
<sequence>MPRSFLVKSKKAHTYHQPRIQEDDPVWPPALSPGARDQVLSNDPVLSTLFPNQCLTWTDLKREPELDLDQSLSRTALVPEGPAVMPRSQDRDSSSPPFYKPSFSWDALASSYGHSYRQAPSTMQSAFLERSVSLYGSPLVPSTEPPLDFSLRCSPGMDAYRCIRCNKLPVASRSAPCLQVFSTPHGLEVHVRRSHSGTRPFACDVCGKTFGHAVSLEQHTHVHSQGIPAGPGPAPSVAVPGLEAPPAPDPPGPRFLRQERSFECRMCGKAFKRSSTLSTHLLIHSDTRPYPCQFCGKRFHQKSDMKKHTYIHTGEKPHKCQVCGKAFSQSSNLITHSRKHTGFKPFSCELCTKGFQRKVDLRRHRESQHSLK</sequence>
<evidence type="ECO:0000256" key="3">
    <source>
        <dbReference type="ARBA" id="ARBA00022737"/>
    </source>
</evidence>
<dbReference type="PROSITE" id="PS50157">
    <property type="entry name" value="ZINC_FINGER_C2H2_2"/>
    <property type="match status" value="6"/>
</dbReference>
<evidence type="ECO:0000256" key="7">
    <source>
        <dbReference type="ARBA" id="ARBA00023125"/>
    </source>
</evidence>
<dbReference type="SMART" id="SM00355">
    <property type="entry name" value="ZnF_C2H2"/>
    <property type="match status" value="6"/>
</dbReference>
<keyword evidence="5" id="KW-0862">Zinc</keyword>
<dbReference type="GO" id="GO:0000981">
    <property type="term" value="F:DNA-binding transcription factor activity, RNA polymerase II-specific"/>
    <property type="evidence" value="ECO:0007669"/>
    <property type="project" value="TreeGrafter"/>
</dbReference>
<evidence type="ECO:0000259" key="12">
    <source>
        <dbReference type="PROSITE" id="PS50157"/>
    </source>
</evidence>
<dbReference type="FunFam" id="3.30.160.60:FF:000245">
    <property type="entry name" value="zinc finger protein Gfi-1"/>
    <property type="match status" value="1"/>
</dbReference>
<keyword evidence="9" id="KW-0539">Nucleus</keyword>
<dbReference type="SUPFAM" id="SSF57667">
    <property type="entry name" value="beta-beta-alpha zinc fingers"/>
    <property type="match status" value="3"/>
</dbReference>
<dbReference type="OrthoDB" id="6155966at2759"/>
<proteinExistence type="predicted"/>
<dbReference type="GeneID" id="103670248"/>
<keyword evidence="4 10" id="KW-0863">Zinc-finger</keyword>
<evidence type="ECO:0000256" key="6">
    <source>
        <dbReference type="ARBA" id="ARBA00023015"/>
    </source>
</evidence>
<keyword evidence="8" id="KW-0804">Transcription</keyword>
<feature type="domain" description="C2H2-type" evidence="12">
    <location>
        <begin position="163"/>
        <end position="200"/>
    </location>
</feature>
<dbReference type="Gene3D" id="3.30.160.60">
    <property type="entry name" value="Classic Zinc Finger"/>
    <property type="match status" value="5"/>
</dbReference>
<evidence type="ECO:0000256" key="9">
    <source>
        <dbReference type="ARBA" id="ARBA00023242"/>
    </source>
</evidence>
<organism evidence="13 14">
    <name type="scientific">Ursus maritimus</name>
    <name type="common">Polar bear</name>
    <name type="synonym">Thalarctos maritimus</name>
    <dbReference type="NCBI Taxonomy" id="29073"/>
    <lineage>
        <taxon>Eukaryota</taxon>
        <taxon>Metazoa</taxon>
        <taxon>Chordata</taxon>
        <taxon>Craniata</taxon>
        <taxon>Vertebrata</taxon>
        <taxon>Euteleostomi</taxon>
        <taxon>Mammalia</taxon>
        <taxon>Eutheria</taxon>
        <taxon>Laurasiatheria</taxon>
        <taxon>Carnivora</taxon>
        <taxon>Caniformia</taxon>
        <taxon>Ursidae</taxon>
        <taxon>Ursus</taxon>
    </lineage>
</organism>
<keyword evidence="2" id="KW-0479">Metal-binding</keyword>
<dbReference type="GO" id="GO:0008270">
    <property type="term" value="F:zinc ion binding"/>
    <property type="evidence" value="ECO:0007669"/>
    <property type="project" value="UniProtKB-KW"/>
</dbReference>
<evidence type="ECO:0000256" key="8">
    <source>
        <dbReference type="ARBA" id="ARBA00023163"/>
    </source>
</evidence>
<dbReference type="PROSITE" id="PS00028">
    <property type="entry name" value="ZINC_FINGER_C2H2_1"/>
    <property type="match status" value="5"/>
</dbReference>
<evidence type="ECO:0000256" key="10">
    <source>
        <dbReference type="PROSITE-ProRule" id="PRU00042"/>
    </source>
</evidence>
<gene>
    <name evidence="14" type="primary">GFI1B</name>
</gene>
<dbReference type="PANTHER" id="PTHR24394">
    <property type="entry name" value="ZINC FINGER PROTEIN"/>
    <property type="match status" value="1"/>
</dbReference>
<keyword evidence="7" id="KW-0238">DNA-binding</keyword>
<comment type="subcellular location">
    <subcellularLocation>
        <location evidence="1">Nucleus</location>
    </subcellularLocation>
</comment>
<dbReference type="CTD" id="8328"/>
<reference evidence="14" key="1">
    <citation type="submission" date="2025-08" db="UniProtKB">
        <authorList>
            <consortium name="RefSeq"/>
        </authorList>
    </citation>
    <scope>IDENTIFICATION</scope>
    <source>
        <tissue evidence="14">Whole blood</tissue>
    </source>
</reference>
<feature type="region of interest" description="Disordered" evidence="11">
    <location>
        <begin position="71"/>
        <end position="97"/>
    </location>
</feature>
<name>A0A8M1FZY6_URSMA</name>
<evidence type="ECO:0000313" key="14">
    <source>
        <dbReference type="RefSeq" id="XP_040488050.1"/>
    </source>
</evidence>
<protein>
    <submittedName>
        <fullName evidence="14">Zinc finger protein Gfi-1b isoform X1</fullName>
    </submittedName>
</protein>
<dbReference type="FunFam" id="3.30.160.60:FF:000148">
    <property type="entry name" value="zinc finger protein Gfi-1"/>
    <property type="match status" value="1"/>
</dbReference>
<evidence type="ECO:0000313" key="13">
    <source>
        <dbReference type="Proteomes" id="UP000261680"/>
    </source>
</evidence>
<keyword evidence="3" id="KW-0677">Repeat</keyword>
<feature type="domain" description="C2H2-type" evidence="12">
    <location>
        <begin position="262"/>
        <end position="289"/>
    </location>
</feature>
<feature type="domain" description="C2H2-type" evidence="12">
    <location>
        <begin position="201"/>
        <end position="228"/>
    </location>
</feature>
<feature type="domain" description="C2H2-type" evidence="12">
    <location>
        <begin position="318"/>
        <end position="345"/>
    </location>
</feature>
<feature type="domain" description="C2H2-type" evidence="12">
    <location>
        <begin position="346"/>
        <end position="372"/>
    </location>
</feature>
<evidence type="ECO:0000256" key="4">
    <source>
        <dbReference type="ARBA" id="ARBA00022771"/>
    </source>
</evidence>
<dbReference type="FunFam" id="3.30.160.60:FF:001397">
    <property type="entry name" value="Datilografo, isoform A"/>
    <property type="match status" value="1"/>
</dbReference>
<dbReference type="InterPro" id="IPR036236">
    <property type="entry name" value="Znf_C2H2_sf"/>
</dbReference>
<dbReference type="InterPro" id="IPR013087">
    <property type="entry name" value="Znf_C2H2_type"/>
</dbReference>
<evidence type="ECO:0000256" key="1">
    <source>
        <dbReference type="ARBA" id="ARBA00004123"/>
    </source>
</evidence>
<keyword evidence="6" id="KW-0805">Transcription regulation</keyword>
<dbReference type="Proteomes" id="UP000261680">
    <property type="component" value="Unplaced"/>
</dbReference>
<dbReference type="FunFam" id="3.30.160.60:FF:000208">
    <property type="entry name" value="zinc finger protein Gfi-1b"/>
    <property type="match status" value="1"/>
</dbReference>
<dbReference type="PANTHER" id="PTHR24394:SF48">
    <property type="entry name" value="ZINC FINGER PROTEIN 771"/>
    <property type="match status" value="1"/>
</dbReference>
<evidence type="ECO:0000256" key="11">
    <source>
        <dbReference type="SAM" id="MobiDB-lite"/>
    </source>
</evidence>
<dbReference type="RefSeq" id="XP_040488050.1">
    <property type="nucleotide sequence ID" value="XM_040632116.1"/>
</dbReference>
<feature type="region of interest" description="Disordered" evidence="11">
    <location>
        <begin position="1"/>
        <end position="35"/>
    </location>
</feature>
<dbReference type="GO" id="GO:0005634">
    <property type="term" value="C:nucleus"/>
    <property type="evidence" value="ECO:0007669"/>
    <property type="project" value="UniProtKB-SubCell"/>
</dbReference>
<feature type="domain" description="C2H2-type" evidence="12">
    <location>
        <begin position="290"/>
        <end position="317"/>
    </location>
</feature>
<accession>A0A8M1FZY6</accession>